<name>A0A8T1W987_9STRA</name>
<dbReference type="OrthoDB" id="126522at2759"/>
<proteinExistence type="predicted"/>
<comment type="caution">
    <text evidence="3">The sequence shown here is derived from an EMBL/GenBank/DDBJ whole genome shotgun (WGS) entry which is preliminary data.</text>
</comment>
<dbReference type="AlphaFoldDB" id="A0A8T1W987"/>
<sequence length="342" mass="37438">MEEVVGDAVFASFPGERFRYVVGRVDGVGHIRLESETSKQRWTCEVTDVGAFAPKGVMLPPNTVLHYVAASLKESTGDGSDPGLHLVREDGDKVLLLEVLVKLGAVAFAWAPKYAFPLQLVSEQAPSPVEQAPSPVEQVKLLTAQVQELQQEVKTLKEQMKAVLRAQQEGPTGSLPSPGFTIRPRHLSTPPPATSAAILTKSSHREHAWGAILGHTKHTLAKTEEYRERRNASGAIERRHRPHACKVCSVLRGEGRRASQTCHYCVECTDQRGGGVVFLCDKVRPHRAAEYQKATCNQIWHALWSNGENMPESGVSSIRMRTKLKPSEPGSTPLGHVGKSLV</sequence>
<protein>
    <submittedName>
        <fullName evidence="3">Uncharacterized protein</fullName>
    </submittedName>
</protein>
<dbReference type="Proteomes" id="UP000694044">
    <property type="component" value="Unassembled WGS sequence"/>
</dbReference>
<feature type="region of interest" description="Disordered" evidence="2">
    <location>
        <begin position="323"/>
        <end position="342"/>
    </location>
</feature>
<evidence type="ECO:0000313" key="3">
    <source>
        <dbReference type="EMBL" id="KAG7389831.1"/>
    </source>
</evidence>
<reference evidence="3" key="1">
    <citation type="submission" date="2021-02" db="EMBL/GenBank/DDBJ databases">
        <authorList>
            <person name="Palmer J.M."/>
        </authorList>
    </citation>
    <scope>NUCLEOTIDE SEQUENCE</scope>
    <source>
        <strain evidence="3">SCRP734</strain>
    </source>
</reference>
<evidence type="ECO:0000313" key="4">
    <source>
        <dbReference type="Proteomes" id="UP000694044"/>
    </source>
</evidence>
<accession>A0A8T1W987</accession>
<organism evidence="3 4">
    <name type="scientific">Phytophthora pseudosyringae</name>
    <dbReference type="NCBI Taxonomy" id="221518"/>
    <lineage>
        <taxon>Eukaryota</taxon>
        <taxon>Sar</taxon>
        <taxon>Stramenopiles</taxon>
        <taxon>Oomycota</taxon>
        <taxon>Peronosporomycetes</taxon>
        <taxon>Peronosporales</taxon>
        <taxon>Peronosporaceae</taxon>
        <taxon>Phytophthora</taxon>
    </lineage>
</organism>
<keyword evidence="1" id="KW-0175">Coiled coil</keyword>
<gene>
    <name evidence="3" type="ORF">PHYPSEUDO_009344</name>
</gene>
<feature type="coiled-coil region" evidence="1">
    <location>
        <begin position="139"/>
        <end position="166"/>
    </location>
</feature>
<evidence type="ECO:0000256" key="2">
    <source>
        <dbReference type="SAM" id="MobiDB-lite"/>
    </source>
</evidence>
<evidence type="ECO:0000256" key="1">
    <source>
        <dbReference type="SAM" id="Coils"/>
    </source>
</evidence>
<dbReference type="EMBL" id="JAGDFM010000039">
    <property type="protein sequence ID" value="KAG7389831.1"/>
    <property type="molecule type" value="Genomic_DNA"/>
</dbReference>
<keyword evidence="4" id="KW-1185">Reference proteome</keyword>